<dbReference type="EMBL" id="GBRH01202550">
    <property type="protein sequence ID" value="JAD95345.1"/>
    <property type="molecule type" value="Transcribed_RNA"/>
</dbReference>
<accession>A0A0A9EBP4</accession>
<feature type="region of interest" description="Disordered" evidence="1">
    <location>
        <begin position="38"/>
        <end position="78"/>
    </location>
</feature>
<dbReference type="AlphaFoldDB" id="A0A0A9EBP4"/>
<organism evidence="2">
    <name type="scientific">Arundo donax</name>
    <name type="common">Giant reed</name>
    <name type="synonym">Donax arundinaceus</name>
    <dbReference type="NCBI Taxonomy" id="35708"/>
    <lineage>
        <taxon>Eukaryota</taxon>
        <taxon>Viridiplantae</taxon>
        <taxon>Streptophyta</taxon>
        <taxon>Embryophyta</taxon>
        <taxon>Tracheophyta</taxon>
        <taxon>Spermatophyta</taxon>
        <taxon>Magnoliopsida</taxon>
        <taxon>Liliopsida</taxon>
        <taxon>Poales</taxon>
        <taxon>Poaceae</taxon>
        <taxon>PACMAD clade</taxon>
        <taxon>Arundinoideae</taxon>
        <taxon>Arundineae</taxon>
        <taxon>Arundo</taxon>
    </lineage>
</organism>
<sequence>MAAASFGKRGAGGAGGLSLMAWSAKNLEKTLSAPASGLAARAAPAGRKSSQTSPSSVLGADLYRSNPDEVIGGYTVRL</sequence>
<reference evidence="2" key="2">
    <citation type="journal article" date="2015" name="Data Brief">
        <title>Shoot transcriptome of the giant reed, Arundo donax.</title>
        <authorList>
            <person name="Barrero R.A."/>
            <person name="Guerrero F.D."/>
            <person name="Moolhuijzen P."/>
            <person name="Goolsby J.A."/>
            <person name="Tidwell J."/>
            <person name="Bellgard S.E."/>
            <person name="Bellgard M.I."/>
        </authorList>
    </citation>
    <scope>NUCLEOTIDE SEQUENCE</scope>
    <source>
        <tissue evidence="2">Shoot tissue taken approximately 20 cm above the soil surface</tissue>
    </source>
</reference>
<reference evidence="2" key="1">
    <citation type="submission" date="2014-09" db="EMBL/GenBank/DDBJ databases">
        <authorList>
            <person name="Magalhaes I.L.F."/>
            <person name="Oliveira U."/>
            <person name="Santos F.R."/>
            <person name="Vidigal T.H.D.A."/>
            <person name="Brescovit A.D."/>
            <person name="Santos A.J."/>
        </authorList>
    </citation>
    <scope>NUCLEOTIDE SEQUENCE</scope>
    <source>
        <tissue evidence="2">Shoot tissue taken approximately 20 cm above the soil surface</tissue>
    </source>
</reference>
<feature type="compositionally biased region" description="Low complexity" evidence="1">
    <location>
        <begin position="38"/>
        <end position="47"/>
    </location>
</feature>
<evidence type="ECO:0000256" key="1">
    <source>
        <dbReference type="SAM" id="MobiDB-lite"/>
    </source>
</evidence>
<protein>
    <submittedName>
        <fullName evidence="2">Uncharacterized protein</fullName>
    </submittedName>
</protein>
<name>A0A0A9EBP4_ARUDO</name>
<evidence type="ECO:0000313" key="2">
    <source>
        <dbReference type="EMBL" id="JAD95345.1"/>
    </source>
</evidence>
<proteinExistence type="predicted"/>